<evidence type="ECO:0000259" key="19">
    <source>
        <dbReference type="Pfam" id="PF14699"/>
    </source>
</evidence>
<dbReference type="GO" id="GO:0005978">
    <property type="term" value="P:glycogen biosynthetic process"/>
    <property type="evidence" value="ECO:0007669"/>
    <property type="project" value="UniProtKB-KW"/>
</dbReference>
<keyword evidence="9" id="KW-0328">Glycosyltransferase</keyword>
<feature type="compositionally biased region" description="Low complexity" evidence="17">
    <location>
        <begin position="17"/>
        <end position="33"/>
    </location>
</feature>
<comment type="catalytic activity">
    <reaction evidence="1">
        <text>Transfers a segment of a (1-&gt;4)-alpha-D-glucan to a new position in an acceptor, which may be glucose or a (1-&gt;4)-alpha-D-glucan.</text>
        <dbReference type="EC" id="2.4.1.25"/>
    </reaction>
</comment>
<dbReference type="Pfam" id="PF14701">
    <property type="entry name" value="hDGE_amylase"/>
    <property type="match status" value="1"/>
</dbReference>
<dbReference type="EC" id="2.4.1.25" evidence="5"/>
<evidence type="ECO:0000313" key="23">
    <source>
        <dbReference type="Proteomes" id="UP000807353"/>
    </source>
</evidence>
<feature type="domain" description="Glycogen debranching enzyme C-terminal" evidence="18">
    <location>
        <begin position="1116"/>
        <end position="1572"/>
    </location>
</feature>
<feature type="domain" description="Glycogen debranching enzyme glucanotransferase" evidence="20">
    <location>
        <begin position="205"/>
        <end position="628"/>
    </location>
</feature>
<evidence type="ECO:0000256" key="6">
    <source>
        <dbReference type="ARBA" id="ARBA00012778"/>
    </source>
</evidence>
<dbReference type="InterPro" id="IPR032790">
    <property type="entry name" value="GDE_C"/>
</dbReference>
<comment type="similarity">
    <text evidence="15">Belongs to the glycogen debranching enzyme family.</text>
</comment>
<dbReference type="SUPFAM" id="SSF51445">
    <property type="entry name" value="(Trans)glycosidases"/>
    <property type="match status" value="1"/>
</dbReference>
<dbReference type="CDD" id="cd11327">
    <property type="entry name" value="AmyAc_Glg_debranch_2"/>
    <property type="match status" value="1"/>
</dbReference>
<evidence type="ECO:0000256" key="8">
    <source>
        <dbReference type="ARBA" id="ARBA00022490"/>
    </source>
</evidence>
<keyword evidence="13" id="KW-0511">Multifunctional enzyme</keyword>
<proteinExistence type="inferred from homology"/>
<feature type="domain" description="Glycogen debranching enzyme central" evidence="21">
    <location>
        <begin position="785"/>
        <end position="1026"/>
    </location>
</feature>
<evidence type="ECO:0000259" key="20">
    <source>
        <dbReference type="Pfam" id="PF14701"/>
    </source>
</evidence>
<dbReference type="GO" id="GO:0005737">
    <property type="term" value="C:cytoplasm"/>
    <property type="evidence" value="ECO:0007669"/>
    <property type="project" value="UniProtKB-SubCell"/>
</dbReference>
<comment type="catalytic activity">
    <reaction evidence="2">
        <text>Hydrolysis of (1-&gt;6)-alpha-D-glucosidic branch linkages in glycogen phosphorylase limit dextrin.</text>
        <dbReference type="EC" id="3.2.1.33"/>
    </reaction>
</comment>
<dbReference type="PANTHER" id="PTHR10569">
    <property type="entry name" value="GLYCOGEN DEBRANCHING ENZYME"/>
    <property type="match status" value="1"/>
</dbReference>
<dbReference type="InterPro" id="IPR032792">
    <property type="entry name" value="AGL_glucanoTrfase"/>
</dbReference>
<dbReference type="OrthoDB" id="10248904at2759"/>
<dbReference type="InterPro" id="IPR010401">
    <property type="entry name" value="AGL/Gdb1"/>
</dbReference>
<keyword evidence="11 22" id="KW-0378">Hydrolase</keyword>
<dbReference type="GO" id="GO:0004134">
    <property type="term" value="F:4-alpha-glucanotransferase activity"/>
    <property type="evidence" value="ECO:0007669"/>
    <property type="project" value="UniProtKB-EC"/>
</dbReference>
<evidence type="ECO:0000256" key="13">
    <source>
        <dbReference type="ARBA" id="ARBA00023268"/>
    </source>
</evidence>
<keyword evidence="10" id="KW-0808">Transferase</keyword>
<evidence type="ECO:0000256" key="4">
    <source>
        <dbReference type="ARBA" id="ARBA00004496"/>
    </source>
</evidence>
<dbReference type="GO" id="GO:0004135">
    <property type="term" value="F:amylo-alpha-1,6-glucosidase activity"/>
    <property type="evidence" value="ECO:0007669"/>
    <property type="project" value="UniProtKB-EC"/>
</dbReference>
<evidence type="ECO:0000256" key="11">
    <source>
        <dbReference type="ARBA" id="ARBA00022801"/>
    </source>
</evidence>
<evidence type="ECO:0000256" key="7">
    <source>
        <dbReference type="ARBA" id="ARBA00020723"/>
    </source>
</evidence>
<dbReference type="Pfam" id="PF06202">
    <property type="entry name" value="GDE_C"/>
    <property type="match status" value="1"/>
</dbReference>
<dbReference type="InterPro" id="IPR012341">
    <property type="entry name" value="6hp_glycosidase-like_sf"/>
</dbReference>
<evidence type="ECO:0000256" key="1">
    <source>
        <dbReference type="ARBA" id="ARBA00000439"/>
    </source>
</evidence>
<comment type="subcellular location">
    <subcellularLocation>
        <location evidence="4">Cytoplasm</location>
    </subcellularLocation>
</comment>
<comment type="caution">
    <text evidence="22">The sequence shown here is derived from an EMBL/GenBank/DDBJ whole genome shotgun (WGS) entry which is preliminary data.</text>
</comment>
<keyword evidence="23" id="KW-1185">Reference proteome</keyword>
<dbReference type="Proteomes" id="UP000807353">
    <property type="component" value="Unassembled WGS sequence"/>
</dbReference>
<evidence type="ECO:0000256" key="10">
    <source>
        <dbReference type="ARBA" id="ARBA00022679"/>
    </source>
</evidence>
<name>A0A9P5Y802_9AGAR</name>
<dbReference type="InterPro" id="IPR017853">
    <property type="entry name" value="GH"/>
</dbReference>
<sequence>MPKSRKLSSEKLPVAISTSRSKSTSSSQSGSITPKTPADEGIDFFQSKKTPREAPIRVFELELDVDGGPHKNCAYIRLPPAYIPYILRVSIEAGAPAARHGTFKTNFPLDGGAFRRDHFTQRKLPDDYSKPIQIDLPISHAGAFVYWVEYDGEETGQRIKGREGYFNVDPILRIKARSPILDIQTSAPLHPAQGGAIVSKDEYVNLPLDGLAILTIVSKWMGPIGEWEKHFEEASQRGYTMLHWTPLQERGESGSPYSIRDQFQYDPIIDASAYKVEEALEIAKEKYGLLSLTDVVLNHTANDSSWLLDHPEAGYSPANSPHLTPAFELDSAIINFSESLTSLGLPTAINTLEDVDKIINAFEIVVKDLELWQFYVFDRAQERESVKAALASRKSGLWTHSDVKGKTFEELAEIVEAQGNIKGIGELASRFGVSADPSLAATLIKAAFTDVTDIDVLADAWVQIIDILNVPLYEEWEEDIKIAVENVRNRVKYARLDEHGPKLGDISKINPLVEPYFTRLSLSPTTDPLLYSLANNGWIWDADPLQNFALSPSKAYLRREVIVWGDCVKLRYGPSPTANPWLWSHMTKYVTQLAQTFDGFRIDNCHSTPLEVGTFMLDVARVARPDLYVCAELFTGNEEMDLVFVRELGINSLVRESGNGFDVKEMSRLIYRHGIGKPIGSMDNACLIREEELISPTGKGPIRNCVISHLNGSLPHALFYDLTHDNQSPLDKRSAEDALPTGALVAFSYSAIGSVKGFDDLYPKLLDLVTENRKYDLTGLGPGSGIASVKRVLNGLHLEMILGGFEEGHIHQENNYILVHRVQPTTQKGYLLIAHTAFSKGSKARGFVDPIKLRGTRAKLVLGASIEIPSYETPQDPQLLRGLPAELVEISTVIISLGFDQEGPYTEIIVPDVFPPGSIIILQTQRQEHDVSLDAFCSSGIQEAFGSLDIVDLNVVLYRVDREERDATGGQFGVYDVPGLGKNVYCGLEGWMHSLRHIMRFNDLGHPLCAHLRAGNWAFDYVHERLTHQLELFPRLSKPAQWLKERSERIKAHVPNFMRPKYFALLIFVAYKAARRFAIEQFSSFVVSGHAFTHNLAMCAVQMYGVVKSASLDPGLATPSLAAGLPHFTTGWARCWGRDVFISLRGLFLTTGNFEGAKKHILAFASTLKHGLIPNLLDSIRNPRYNSRDSPWWMLQNIQDYVESAPNGLSILTESVKRRFPKDDTWVPWDDFRAYSYSSTVAEIIQEVLQRHAEGIHFKEHNAGPQLDMQMTNQGFDIDIFVDWKTGFVYGGNQHNCGTWMDKMGESEKAGTKGIPGTPRDGAPVEITGLLKSTLRWLSELSKVGKFPFSGVYAKVDGQKRLVTYKEWSDLIQASFEKCYYVPLQPSDDGEYNVNTVFINRRGIYKDVYGTGAGREWSDYQFRPNFPIAMTVAPELFDENHALGALELADKYLRGPLGMKTLDPIDLQYRPVYDNSNDSTDSSVAKGLNYHNGPEWGWPLGYFLRAFLHFATRTGSDEDIKKTLYRLHQILLGPRHHIQNDPWAGIPELTNECGQFCGDSCPTQAWSASTLLDFLEVVHRKHSM</sequence>
<dbReference type="SUPFAM" id="SSF48208">
    <property type="entry name" value="Six-hairpin glycosidases"/>
    <property type="match status" value="1"/>
</dbReference>
<protein>
    <recommendedName>
        <fullName evidence="7">Glycogen debranching enzyme</fullName>
        <ecNumber evidence="5">2.4.1.25</ecNumber>
        <ecNumber evidence="6">3.2.1.33</ecNumber>
    </recommendedName>
    <alternativeName>
        <fullName evidence="16">Glycogen debrancher</fullName>
    </alternativeName>
</protein>
<evidence type="ECO:0000256" key="16">
    <source>
        <dbReference type="ARBA" id="ARBA00031477"/>
    </source>
</evidence>
<evidence type="ECO:0000313" key="22">
    <source>
        <dbReference type="EMBL" id="KAF9462976.1"/>
    </source>
</evidence>
<accession>A0A9P5Y802</accession>
<reference evidence="22" key="1">
    <citation type="submission" date="2020-11" db="EMBL/GenBank/DDBJ databases">
        <authorList>
            <consortium name="DOE Joint Genome Institute"/>
            <person name="Ahrendt S."/>
            <person name="Riley R."/>
            <person name="Andreopoulos W."/>
            <person name="Labutti K."/>
            <person name="Pangilinan J."/>
            <person name="Ruiz-Duenas F.J."/>
            <person name="Barrasa J.M."/>
            <person name="Sanchez-Garcia M."/>
            <person name="Camarero S."/>
            <person name="Miyauchi S."/>
            <person name="Serrano A."/>
            <person name="Linde D."/>
            <person name="Babiker R."/>
            <person name="Drula E."/>
            <person name="Ayuso-Fernandez I."/>
            <person name="Pacheco R."/>
            <person name="Padilla G."/>
            <person name="Ferreira P."/>
            <person name="Barriuso J."/>
            <person name="Kellner H."/>
            <person name="Castanera R."/>
            <person name="Alfaro M."/>
            <person name="Ramirez L."/>
            <person name="Pisabarro A.G."/>
            <person name="Kuo A."/>
            <person name="Tritt A."/>
            <person name="Lipzen A."/>
            <person name="He G."/>
            <person name="Yan M."/>
            <person name="Ng V."/>
            <person name="Cullen D."/>
            <person name="Martin F."/>
            <person name="Rosso M.-N."/>
            <person name="Henrissat B."/>
            <person name="Hibbett D."/>
            <person name="Martinez A.T."/>
            <person name="Grigoriev I.V."/>
        </authorList>
    </citation>
    <scope>NUCLEOTIDE SEQUENCE</scope>
    <source>
        <strain evidence="22">CBS 247.69</strain>
    </source>
</reference>
<dbReference type="Gene3D" id="1.50.10.10">
    <property type="match status" value="1"/>
</dbReference>
<dbReference type="InterPro" id="IPR029436">
    <property type="entry name" value="AGL_euk_N"/>
</dbReference>
<evidence type="ECO:0000256" key="17">
    <source>
        <dbReference type="SAM" id="MobiDB-lite"/>
    </source>
</evidence>
<dbReference type="FunFam" id="1.50.10.10:FF:000039">
    <property type="entry name" value="Glycogen debranching enzyme Gdb1, putative"/>
    <property type="match status" value="1"/>
</dbReference>
<keyword evidence="12" id="KW-0320">Glycogen biosynthesis</keyword>
<keyword evidence="8" id="KW-0963">Cytoplasm</keyword>
<dbReference type="InterPro" id="IPR032788">
    <property type="entry name" value="AGL_central"/>
</dbReference>
<dbReference type="PANTHER" id="PTHR10569:SF2">
    <property type="entry name" value="GLYCOGEN DEBRANCHING ENZYME"/>
    <property type="match status" value="1"/>
</dbReference>
<dbReference type="Pfam" id="PF14702">
    <property type="entry name" value="hGDE_central"/>
    <property type="match status" value="1"/>
</dbReference>
<feature type="region of interest" description="Disordered" evidence="17">
    <location>
        <begin position="1"/>
        <end position="47"/>
    </location>
</feature>
<dbReference type="EMBL" id="MU150267">
    <property type="protein sequence ID" value="KAF9462976.1"/>
    <property type="molecule type" value="Genomic_DNA"/>
</dbReference>
<dbReference type="GO" id="GO:0005980">
    <property type="term" value="P:glycogen catabolic process"/>
    <property type="evidence" value="ECO:0007669"/>
    <property type="project" value="InterPro"/>
</dbReference>
<dbReference type="InterPro" id="IPR008928">
    <property type="entry name" value="6-hairpin_glycosidase_sf"/>
</dbReference>
<evidence type="ECO:0000256" key="2">
    <source>
        <dbReference type="ARBA" id="ARBA00000927"/>
    </source>
</evidence>
<dbReference type="EC" id="3.2.1.33" evidence="6"/>
<comment type="function">
    <text evidence="3">Multifunctional enzyme acting as 1,4-alpha-D-glucan:1,4-alpha-D-glucan 4-alpha-D-glycosyltransferase and amylo-1,6-glucosidase in glycogen degradation.</text>
</comment>
<keyword evidence="14" id="KW-0326">Glycosidase</keyword>
<evidence type="ECO:0000256" key="12">
    <source>
        <dbReference type="ARBA" id="ARBA00023056"/>
    </source>
</evidence>
<feature type="domain" description="Eukaryotic glycogen debranching enzyme N-terminal" evidence="19">
    <location>
        <begin position="87"/>
        <end position="175"/>
    </location>
</feature>
<dbReference type="Pfam" id="PF14699">
    <property type="entry name" value="hGDE_N"/>
    <property type="match status" value="1"/>
</dbReference>
<evidence type="ECO:0000256" key="3">
    <source>
        <dbReference type="ARBA" id="ARBA00003530"/>
    </source>
</evidence>
<evidence type="ECO:0000259" key="18">
    <source>
        <dbReference type="Pfam" id="PF06202"/>
    </source>
</evidence>
<gene>
    <name evidence="22" type="ORF">BDZ94DRAFT_661974</name>
</gene>
<organism evidence="22 23">
    <name type="scientific">Collybia nuda</name>
    <dbReference type="NCBI Taxonomy" id="64659"/>
    <lineage>
        <taxon>Eukaryota</taxon>
        <taxon>Fungi</taxon>
        <taxon>Dikarya</taxon>
        <taxon>Basidiomycota</taxon>
        <taxon>Agaricomycotina</taxon>
        <taxon>Agaricomycetes</taxon>
        <taxon>Agaricomycetidae</taxon>
        <taxon>Agaricales</taxon>
        <taxon>Tricholomatineae</taxon>
        <taxon>Clitocybaceae</taxon>
        <taxon>Collybia</taxon>
    </lineage>
</organism>
<evidence type="ECO:0000259" key="21">
    <source>
        <dbReference type="Pfam" id="PF14702"/>
    </source>
</evidence>
<evidence type="ECO:0000256" key="9">
    <source>
        <dbReference type="ARBA" id="ARBA00022676"/>
    </source>
</evidence>
<evidence type="ECO:0000256" key="5">
    <source>
        <dbReference type="ARBA" id="ARBA00012560"/>
    </source>
</evidence>
<evidence type="ECO:0000256" key="14">
    <source>
        <dbReference type="ARBA" id="ARBA00023295"/>
    </source>
</evidence>
<dbReference type="Gene3D" id="3.20.20.80">
    <property type="entry name" value="Glycosidases"/>
    <property type="match status" value="2"/>
</dbReference>
<evidence type="ECO:0000256" key="15">
    <source>
        <dbReference type="ARBA" id="ARBA00025780"/>
    </source>
</evidence>